<keyword evidence="2" id="KW-0547">Nucleotide-binding</keyword>
<evidence type="ECO:0000256" key="3">
    <source>
        <dbReference type="SAM" id="Coils"/>
    </source>
</evidence>
<dbReference type="Pfam" id="PF02661">
    <property type="entry name" value="Fic"/>
    <property type="match status" value="1"/>
</dbReference>
<reference evidence="5 6" key="1">
    <citation type="submission" date="2018-06" db="EMBL/GenBank/DDBJ databases">
        <authorList>
            <consortium name="Pathogen Informatics"/>
            <person name="Doyle S."/>
        </authorList>
    </citation>
    <scope>NUCLEOTIDE SEQUENCE [LARGE SCALE GENOMIC DNA]</scope>
    <source>
        <strain evidence="5 6">NCTC13156</strain>
    </source>
</reference>
<feature type="coiled-coil region" evidence="3">
    <location>
        <begin position="364"/>
        <end position="396"/>
    </location>
</feature>
<feature type="active site" evidence="1">
    <location>
        <position position="204"/>
    </location>
</feature>
<protein>
    <submittedName>
        <fullName evidence="5">Fic/DOC family</fullName>
    </submittedName>
</protein>
<proteinExistence type="predicted"/>
<dbReference type="Pfam" id="PF13776">
    <property type="entry name" value="DUF4172"/>
    <property type="match status" value="1"/>
</dbReference>
<name>A0A377Q129_9HELI</name>
<dbReference type="AlphaFoldDB" id="A0A377Q129"/>
<dbReference type="InterPro" id="IPR040198">
    <property type="entry name" value="Fido_containing"/>
</dbReference>
<accession>A0A377Q129</accession>
<dbReference type="PANTHER" id="PTHR13504:SF33">
    <property type="entry name" value="FIC FAMILY PROTEIN"/>
    <property type="match status" value="1"/>
</dbReference>
<dbReference type="GO" id="GO:0005524">
    <property type="term" value="F:ATP binding"/>
    <property type="evidence" value="ECO:0007669"/>
    <property type="project" value="UniProtKB-KW"/>
</dbReference>
<gene>
    <name evidence="5" type="ORF">NCTC13156_01701</name>
</gene>
<dbReference type="EMBL" id="UGJF01000002">
    <property type="protein sequence ID" value="STQ88894.1"/>
    <property type="molecule type" value="Genomic_DNA"/>
</dbReference>
<feature type="binding site" evidence="2">
    <location>
        <begin position="208"/>
        <end position="215"/>
    </location>
    <ligand>
        <name>ATP</name>
        <dbReference type="ChEBI" id="CHEBI:30616"/>
    </ligand>
</feature>
<evidence type="ECO:0000256" key="2">
    <source>
        <dbReference type="PIRSR" id="PIRSR640198-2"/>
    </source>
</evidence>
<feature type="binding site" evidence="2">
    <location>
        <begin position="243"/>
        <end position="244"/>
    </location>
    <ligand>
        <name>ATP</name>
        <dbReference type="ChEBI" id="CHEBI:30616"/>
    </ligand>
</feature>
<dbReference type="Proteomes" id="UP000255269">
    <property type="component" value="Unassembled WGS sequence"/>
</dbReference>
<dbReference type="Gene3D" id="1.10.3290.10">
    <property type="entry name" value="Fido-like domain"/>
    <property type="match status" value="1"/>
</dbReference>
<sequence length="397" mass="47095">MKKWIWESPQYPNFKYQEQSFRDLLDNIEYNQNRLEILVKNETDKTLLNQKIDILTDEIADTSFIEGEILQRISVRDSIKKRLDDNFDEFGKNYSTKQTDNLASLLLDTNLNKSPLTIQRLHGWHNCLFEGGYNGLYKINIARFRKEEIEVVSGKIGKTKTYYQAIPFDRLEDSMEEFLYYCNHSTQNSYIKSALAHLWFVIIHPYDDGNGRIARAIADYLLPNKDIKLYSLSNQIKEHRKEYYEVLEKTTSYNDECDISNWLQWHLKITNLAIKKGINTLENIVKKTKFWDFYVQNNFNERQKKVINKILDIGEDNFKGNLNLRKYASIAKTDFETAKRDIDELIKLGCFKQEGKSYSMIPVIQSKEELLLEMNKENKERELKEEENNHINTRTIR</sequence>
<dbReference type="SUPFAM" id="SSF140931">
    <property type="entry name" value="Fic-like"/>
    <property type="match status" value="1"/>
</dbReference>
<feature type="domain" description="Fido" evidence="4">
    <location>
        <begin position="116"/>
        <end position="265"/>
    </location>
</feature>
<keyword evidence="3" id="KW-0175">Coiled coil</keyword>
<dbReference type="InterPro" id="IPR025230">
    <property type="entry name" value="DUF4172"/>
</dbReference>
<evidence type="ECO:0000256" key="1">
    <source>
        <dbReference type="PIRSR" id="PIRSR640198-1"/>
    </source>
</evidence>
<evidence type="ECO:0000313" key="6">
    <source>
        <dbReference type="Proteomes" id="UP000255269"/>
    </source>
</evidence>
<evidence type="ECO:0000313" key="5">
    <source>
        <dbReference type="EMBL" id="STQ88894.1"/>
    </source>
</evidence>
<dbReference type="RefSeq" id="WP_115057300.1">
    <property type="nucleotide sequence ID" value="NZ_UGJF01000002.1"/>
</dbReference>
<keyword evidence="2" id="KW-0067">ATP-binding</keyword>
<dbReference type="InterPro" id="IPR036597">
    <property type="entry name" value="Fido-like_dom_sf"/>
</dbReference>
<evidence type="ECO:0000259" key="4">
    <source>
        <dbReference type="PROSITE" id="PS51459"/>
    </source>
</evidence>
<organism evidence="5 6">
    <name type="scientific">Helicobacter pullorum</name>
    <dbReference type="NCBI Taxonomy" id="35818"/>
    <lineage>
        <taxon>Bacteria</taxon>
        <taxon>Pseudomonadati</taxon>
        <taxon>Campylobacterota</taxon>
        <taxon>Epsilonproteobacteria</taxon>
        <taxon>Campylobacterales</taxon>
        <taxon>Helicobacteraceae</taxon>
        <taxon>Helicobacter</taxon>
    </lineage>
</organism>
<dbReference type="InterPro" id="IPR003812">
    <property type="entry name" value="Fido"/>
</dbReference>
<dbReference type="PANTHER" id="PTHR13504">
    <property type="entry name" value="FIDO DOMAIN-CONTAINING PROTEIN DDB_G0283145"/>
    <property type="match status" value="1"/>
</dbReference>
<dbReference type="PROSITE" id="PS51459">
    <property type="entry name" value="FIDO"/>
    <property type="match status" value="1"/>
</dbReference>